<dbReference type="Proteomes" id="UP000807353">
    <property type="component" value="Unassembled WGS sequence"/>
</dbReference>
<dbReference type="SUPFAM" id="SSF51735">
    <property type="entry name" value="NAD(P)-binding Rossmann-fold domains"/>
    <property type="match status" value="1"/>
</dbReference>
<dbReference type="PANTHER" id="PTHR43431:SF7">
    <property type="entry name" value="OXIDOREDUCTASE, SHORT CHAIN DEHYDROGENASE_REDUCTASE FAMILY (AFU_ORTHOLOGUE AFUA_5G14000)"/>
    <property type="match status" value="1"/>
</dbReference>
<reference evidence="1" key="1">
    <citation type="submission" date="2020-11" db="EMBL/GenBank/DDBJ databases">
        <authorList>
            <consortium name="DOE Joint Genome Institute"/>
            <person name="Ahrendt S."/>
            <person name="Riley R."/>
            <person name="Andreopoulos W."/>
            <person name="Labutti K."/>
            <person name="Pangilinan J."/>
            <person name="Ruiz-Duenas F.J."/>
            <person name="Barrasa J.M."/>
            <person name="Sanchez-Garcia M."/>
            <person name="Camarero S."/>
            <person name="Miyauchi S."/>
            <person name="Serrano A."/>
            <person name="Linde D."/>
            <person name="Babiker R."/>
            <person name="Drula E."/>
            <person name="Ayuso-Fernandez I."/>
            <person name="Pacheco R."/>
            <person name="Padilla G."/>
            <person name="Ferreira P."/>
            <person name="Barriuso J."/>
            <person name="Kellner H."/>
            <person name="Castanera R."/>
            <person name="Alfaro M."/>
            <person name="Ramirez L."/>
            <person name="Pisabarro A.G."/>
            <person name="Kuo A."/>
            <person name="Tritt A."/>
            <person name="Lipzen A."/>
            <person name="He G."/>
            <person name="Yan M."/>
            <person name="Ng V."/>
            <person name="Cullen D."/>
            <person name="Martin F."/>
            <person name="Rosso M.-N."/>
            <person name="Henrissat B."/>
            <person name="Hibbett D."/>
            <person name="Martinez A.T."/>
            <person name="Grigoriev I.V."/>
        </authorList>
    </citation>
    <scope>NUCLEOTIDE SEQUENCE</scope>
    <source>
        <strain evidence="1">CBS 247.69</strain>
    </source>
</reference>
<name>A0A9P5YEN6_9AGAR</name>
<evidence type="ECO:0000313" key="2">
    <source>
        <dbReference type="Proteomes" id="UP000807353"/>
    </source>
</evidence>
<accession>A0A9P5YEN6</accession>
<comment type="caution">
    <text evidence="1">The sequence shown here is derived from an EMBL/GenBank/DDBJ whole genome shotgun (WGS) entry which is preliminary data.</text>
</comment>
<dbReference type="EMBL" id="MU150236">
    <property type="protein sequence ID" value="KAF9467488.1"/>
    <property type="molecule type" value="Genomic_DNA"/>
</dbReference>
<dbReference type="OrthoDB" id="5399006at2759"/>
<dbReference type="InterPro" id="IPR036291">
    <property type="entry name" value="NAD(P)-bd_dom_sf"/>
</dbReference>
<proteinExistence type="predicted"/>
<dbReference type="InterPro" id="IPR002347">
    <property type="entry name" value="SDR_fam"/>
</dbReference>
<keyword evidence="2" id="KW-1185">Reference proteome</keyword>
<organism evidence="1 2">
    <name type="scientific">Collybia nuda</name>
    <dbReference type="NCBI Taxonomy" id="64659"/>
    <lineage>
        <taxon>Eukaryota</taxon>
        <taxon>Fungi</taxon>
        <taxon>Dikarya</taxon>
        <taxon>Basidiomycota</taxon>
        <taxon>Agaricomycotina</taxon>
        <taxon>Agaricomycetes</taxon>
        <taxon>Agaricomycetidae</taxon>
        <taxon>Agaricales</taxon>
        <taxon>Tricholomatineae</taxon>
        <taxon>Clitocybaceae</taxon>
        <taxon>Collybia</taxon>
    </lineage>
</organism>
<protein>
    <recommendedName>
        <fullName evidence="3">Short-chain dehydrogenase/reductase SDR</fullName>
    </recommendedName>
</protein>
<dbReference type="PANTHER" id="PTHR43431">
    <property type="entry name" value="OXIDOREDUCTASE, SHORT CHAIN DEHYDROGENASE/REDUCTASE FAMILY (AFU_ORTHOLOGUE AFUA_5G14000)"/>
    <property type="match status" value="1"/>
</dbReference>
<dbReference type="Gene3D" id="3.40.50.720">
    <property type="entry name" value="NAD(P)-binding Rossmann-like Domain"/>
    <property type="match status" value="1"/>
</dbReference>
<sequence>MSTVAAARRVLVIAGLGNGSGTGGSTARLFSRAGYSVALVARGADSVEKIAKEINLAGGDASAFPVTSYGAQEISDVWGSIRSKYPAPNYTINAAVFNLGHRVWKNFLDVTPTDLHESIAIHVEAAFSFAREAIITFKANEIQEPSGKRGTLIFTGATASLRGNTMTSAFAAGKFGLRALAQSLSKEFGQDNIHVAHTIIDGVILTDRLLELRPEFKGKPDISVNPESIANAYLYLVNQDRSALTWELDLRPAHEKW</sequence>
<dbReference type="PRINTS" id="PR00081">
    <property type="entry name" value="GDHRDH"/>
</dbReference>
<evidence type="ECO:0000313" key="1">
    <source>
        <dbReference type="EMBL" id="KAF9467488.1"/>
    </source>
</evidence>
<gene>
    <name evidence="1" type="ORF">BDZ94DRAFT_1287578</name>
</gene>
<evidence type="ECO:0008006" key="3">
    <source>
        <dbReference type="Google" id="ProtNLM"/>
    </source>
</evidence>
<dbReference type="AlphaFoldDB" id="A0A9P5YEN6"/>
<dbReference type="Pfam" id="PF00106">
    <property type="entry name" value="adh_short"/>
    <property type="match status" value="1"/>
</dbReference>